<keyword evidence="6" id="KW-1185">Reference proteome</keyword>
<sequence>MTMRRSSALAAALGLPLLLAACGTGGSGAQSSTEELPAGQKVEGEITFWHAYSEGGPEVTTLEEEVIPAFEKAHPGTEVKPVTVQYDQLHQKLVTAAAGESLPDVVRSDIIWVPELADLGVLVPLDQAMPDFEKLAEQTYDGPLATNKWQDSYYGLPLTTNTKVMLYNEQALDEAGVGVPETFDDLRASAPKVAETGNYLLAEADAAGWQVLPYIWSNGGDITDEDITTSDGYLNGPKSVEAVELLVDLYEQQALPKLILGGGGGTNTFEGLANGMYATIVDGPWAFPIIEGQFKDFEMKTAPMPHGDGESTSVVGGENLVITQASENKQLAAEFTRYMLSEEAQLAMAEAGQISVLESLSDKMVEIEPSYEEYMNQLQTARPRPPTPAWTKIDEIIRKQVQLAVRGDMTAQEAMDEAVAQIDPLLERG</sequence>
<dbReference type="PANTHER" id="PTHR30061:SF50">
    <property type="entry name" value="MALTOSE_MALTODEXTRIN-BINDING PERIPLASMIC PROTEIN"/>
    <property type="match status" value="1"/>
</dbReference>
<dbReference type="RefSeq" id="WP_221023519.1">
    <property type="nucleotide sequence ID" value="NZ_JAIEZQ010000001.1"/>
</dbReference>
<evidence type="ECO:0000256" key="3">
    <source>
        <dbReference type="ARBA" id="ARBA00022729"/>
    </source>
</evidence>
<evidence type="ECO:0000313" key="6">
    <source>
        <dbReference type="Proteomes" id="UP000754710"/>
    </source>
</evidence>
<dbReference type="PANTHER" id="PTHR30061">
    <property type="entry name" value="MALTOSE-BINDING PERIPLASMIC PROTEIN"/>
    <property type="match status" value="1"/>
</dbReference>
<proteinExistence type="inferred from homology"/>
<dbReference type="InterPro" id="IPR006061">
    <property type="entry name" value="SBP_1_CS"/>
</dbReference>
<comment type="caution">
    <text evidence="5">The sequence shown here is derived from an EMBL/GenBank/DDBJ whole genome shotgun (WGS) entry which is preliminary data.</text>
</comment>
<accession>A0ABS7RFE9</accession>
<dbReference type="SUPFAM" id="SSF53850">
    <property type="entry name" value="Periplasmic binding protein-like II"/>
    <property type="match status" value="1"/>
</dbReference>
<evidence type="ECO:0000256" key="2">
    <source>
        <dbReference type="ARBA" id="ARBA00022448"/>
    </source>
</evidence>
<comment type="similarity">
    <text evidence="1">Belongs to the bacterial solute-binding protein 1 family.</text>
</comment>
<evidence type="ECO:0000256" key="1">
    <source>
        <dbReference type="ARBA" id="ARBA00008520"/>
    </source>
</evidence>
<name>A0ABS7RFE9_9ACTN</name>
<keyword evidence="3 4" id="KW-0732">Signal</keyword>
<keyword evidence="2" id="KW-0813">Transport</keyword>
<gene>
    <name evidence="5" type="ORF">K1X13_02865</name>
</gene>
<dbReference type="InterPro" id="IPR006059">
    <property type="entry name" value="SBP"/>
</dbReference>
<dbReference type="EMBL" id="JAIEZQ010000001">
    <property type="protein sequence ID" value="MBY9073755.1"/>
    <property type="molecule type" value="Genomic_DNA"/>
</dbReference>
<dbReference type="Pfam" id="PF01547">
    <property type="entry name" value="SBP_bac_1"/>
    <property type="match status" value="1"/>
</dbReference>
<feature type="chain" id="PRO_5045404126" evidence="4">
    <location>
        <begin position="21"/>
        <end position="429"/>
    </location>
</feature>
<organism evidence="5 6">
    <name type="scientific">Nocardioides jiangsuensis</name>
    <dbReference type="NCBI Taxonomy" id="2866161"/>
    <lineage>
        <taxon>Bacteria</taxon>
        <taxon>Bacillati</taxon>
        <taxon>Actinomycetota</taxon>
        <taxon>Actinomycetes</taxon>
        <taxon>Propionibacteriales</taxon>
        <taxon>Nocardioidaceae</taxon>
        <taxon>Nocardioides</taxon>
    </lineage>
</organism>
<evidence type="ECO:0000256" key="4">
    <source>
        <dbReference type="SAM" id="SignalP"/>
    </source>
</evidence>
<dbReference type="PROSITE" id="PS01037">
    <property type="entry name" value="SBP_BACTERIAL_1"/>
    <property type="match status" value="1"/>
</dbReference>
<feature type="signal peptide" evidence="4">
    <location>
        <begin position="1"/>
        <end position="20"/>
    </location>
</feature>
<protein>
    <submittedName>
        <fullName evidence="5">Extracellular solute-binding protein</fullName>
    </submittedName>
</protein>
<dbReference type="Gene3D" id="3.40.190.10">
    <property type="entry name" value="Periplasmic binding protein-like II"/>
    <property type="match status" value="2"/>
</dbReference>
<reference evidence="5 6" key="1">
    <citation type="submission" date="2021-08" db="EMBL/GenBank/DDBJ databases">
        <title>Nocardioides bacterium WL0053 sp. nov., isolated from the sediment.</title>
        <authorList>
            <person name="Wang L."/>
            <person name="Zhang D."/>
            <person name="Zhang A."/>
        </authorList>
    </citation>
    <scope>NUCLEOTIDE SEQUENCE [LARGE SCALE GENOMIC DNA]</scope>
    <source>
        <strain evidence="5 6">WL0053</strain>
    </source>
</reference>
<dbReference type="Proteomes" id="UP000754710">
    <property type="component" value="Unassembled WGS sequence"/>
</dbReference>
<dbReference type="PROSITE" id="PS51257">
    <property type="entry name" value="PROKAR_LIPOPROTEIN"/>
    <property type="match status" value="1"/>
</dbReference>
<evidence type="ECO:0000313" key="5">
    <source>
        <dbReference type="EMBL" id="MBY9073755.1"/>
    </source>
</evidence>